<dbReference type="EMBL" id="JACHVC010000013">
    <property type="protein sequence ID" value="MBC2607448.1"/>
    <property type="molecule type" value="Genomic_DNA"/>
</dbReference>
<dbReference type="RefSeq" id="WP_185661337.1">
    <property type="nucleotide sequence ID" value="NZ_CAWPOO010000013.1"/>
</dbReference>
<evidence type="ECO:0000313" key="4">
    <source>
        <dbReference type="Proteomes" id="UP000526501"/>
    </source>
</evidence>
<evidence type="ECO:0000256" key="1">
    <source>
        <dbReference type="SAM" id="MobiDB-lite"/>
    </source>
</evidence>
<proteinExistence type="predicted"/>
<feature type="chain" id="PRO_5030527171" evidence="2">
    <location>
        <begin position="19"/>
        <end position="348"/>
    </location>
</feature>
<evidence type="ECO:0000313" key="3">
    <source>
        <dbReference type="EMBL" id="MBC2607448.1"/>
    </source>
</evidence>
<gene>
    <name evidence="3" type="ORF">H5P27_15450</name>
</gene>
<evidence type="ECO:0000256" key="2">
    <source>
        <dbReference type="SAM" id="SignalP"/>
    </source>
</evidence>
<reference evidence="3 4" key="1">
    <citation type="submission" date="2020-07" db="EMBL/GenBank/DDBJ databases">
        <authorList>
            <person name="Feng X."/>
        </authorList>
    </citation>
    <scope>NUCLEOTIDE SEQUENCE [LARGE SCALE GENOMIC DNA]</scope>
    <source>
        <strain evidence="3 4">JCM23202</strain>
    </source>
</reference>
<dbReference type="AlphaFoldDB" id="A0A7X1B852"/>
<feature type="signal peptide" evidence="2">
    <location>
        <begin position="1"/>
        <end position="18"/>
    </location>
</feature>
<sequence length="348" mass="37683">MTIKKHFCLLIASAVAFAGGLAASPLAQSEIDKDAKWLAHVDMEGLMNSSFSEMGVAKLKELIQENNESSISIDVDLLLSEIKSITAYGASFQDDAANESVIILKTGDRMQAIFDGFIAHQEMEGKETGLELLDDKPYQSYLLGGELFLAFPDKNYAIAGKNYDRIERAYRVVEGDGPSLESAKEPLILNEGAGFFLMFTANGIDSLKNMPPQARMLQKTKGGQLSIGEKDGLFRANVILTTSGREVSLQLYRIVQGMVALASFTQVENQSMVEVMNGVVVDQGDSFVSVDFSYPVDKLLSLIGSVMKEATENHSHGATPPTPPAPPTTSHRGESGDASRTLVVYTNV</sequence>
<comment type="caution">
    <text evidence="3">The sequence shown here is derived from an EMBL/GenBank/DDBJ whole genome shotgun (WGS) entry which is preliminary data.</text>
</comment>
<protein>
    <submittedName>
        <fullName evidence="3">Uncharacterized protein</fullName>
    </submittedName>
</protein>
<feature type="region of interest" description="Disordered" evidence="1">
    <location>
        <begin position="311"/>
        <end position="340"/>
    </location>
</feature>
<keyword evidence="4" id="KW-1185">Reference proteome</keyword>
<accession>A0A7X1B852</accession>
<organism evidence="3 4">
    <name type="scientific">Pelagicoccus albus</name>
    <dbReference type="NCBI Taxonomy" id="415222"/>
    <lineage>
        <taxon>Bacteria</taxon>
        <taxon>Pseudomonadati</taxon>
        <taxon>Verrucomicrobiota</taxon>
        <taxon>Opitutia</taxon>
        <taxon>Puniceicoccales</taxon>
        <taxon>Pelagicoccaceae</taxon>
        <taxon>Pelagicoccus</taxon>
    </lineage>
</organism>
<keyword evidence="2" id="KW-0732">Signal</keyword>
<dbReference type="Proteomes" id="UP000526501">
    <property type="component" value="Unassembled WGS sequence"/>
</dbReference>
<name>A0A7X1B852_9BACT</name>